<gene>
    <name evidence="13" type="primary">murE_2</name>
    <name evidence="8" type="synonym">murE</name>
    <name evidence="13" type="ORF">PRECH8_11790</name>
</gene>
<dbReference type="EC" id="6.3.2.-" evidence="8"/>
<evidence type="ECO:0000256" key="7">
    <source>
        <dbReference type="ARBA" id="ARBA00023316"/>
    </source>
</evidence>
<feature type="binding site" evidence="8">
    <location>
        <position position="33"/>
    </location>
    <ligand>
        <name>UDP-N-acetyl-alpha-D-muramoyl-L-alanyl-D-glutamate</name>
        <dbReference type="ChEBI" id="CHEBI:83900"/>
    </ligand>
</feature>
<evidence type="ECO:0000259" key="12">
    <source>
        <dbReference type="Pfam" id="PF08245"/>
    </source>
</evidence>
<comment type="subcellular location">
    <subcellularLocation>
        <location evidence="8 9">Cytoplasm</location>
    </subcellularLocation>
</comment>
<evidence type="ECO:0000313" key="13">
    <source>
        <dbReference type="EMBL" id="GFR37883.1"/>
    </source>
</evidence>
<evidence type="ECO:0000256" key="1">
    <source>
        <dbReference type="ARBA" id="ARBA00004752"/>
    </source>
</evidence>
<dbReference type="SUPFAM" id="SSF53623">
    <property type="entry name" value="MurD-like peptide ligases, catalytic domain"/>
    <property type="match status" value="1"/>
</dbReference>
<keyword evidence="14" id="KW-1185">Reference proteome</keyword>
<organism evidence="13 14">
    <name type="scientific">Insulibacter thermoxylanivorax</name>
    <dbReference type="NCBI Taxonomy" id="2749268"/>
    <lineage>
        <taxon>Bacteria</taxon>
        <taxon>Bacillati</taxon>
        <taxon>Bacillota</taxon>
        <taxon>Bacilli</taxon>
        <taxon>Bacillales</taxon>
        <taxon>Paenibacillaceae</taxon>
        <taxon>Insulibacter</taxon>
    </lineage>
</organism>
<feature type="domain" description="Mur ligase N-terminal catalytic" evidence="10">
    <location>
        <begin position="26"/>
        <end position="99"/>
    </location>
</feature>
<evidence type="ECO:0000256" key="9">
    <source>
        <dbReference type="RuleBase" id="RU004135"/>
    </source>
</evidence>
<dbReference type="PANTHER" id="PTHR23135:SF4">
    <property type="entry name" value="UDP-N-ACETYLMURAMOYL-L-ALANYL-D-GLUTAMATE--2,6-DIAMINOPIMELATE LIGASE MURE HOMOLOG, CHLOROPLASTIC"/>
    <property type="match status" value="1"/>
</dbReference>
<dbReference type="InterPro" id="IPR004101">
    <property type="entry name" value="Mur_ligase_C"/>
</dbReference>
<feature type="binding site" evidence="8">
    <location>
        <begin position="156"/>
        <end position="157"/>
    </location>
    <ligand>
        <name>UDP-N-acetyl-alpha-D-muramoyl-L-alanyl-D-glutamate</name>
        <dbReference type="ChEBI" id="CHEBI:83900"/>
    </ligand>
</feature>
<accession>A0A916VFH4</accession>
<evidence type="ECO:0000313" key="14">
    <source>
        <dbReference type="Proteomes" id="UP000654993"/>
    </source>
</evidence>
<dbReference type="Proteomes" id="UP000654993">
    <property type="component" value="Unassembled WGS sequence"/>
</dbReference>
<dbReference type="RefSeq" id="WP_200966156.1">
    <property type="nucleotide sequence ID" value="NZ_BMAQ01000008.1"/>
</dbReference>
<feature type="domain" description="Mur ligase central" evidence="12">
    <location>
        <begin position="111"/>
        <end position="317"/>
    </location>
</feature>
<keyword evidence="8" id="KW-0067">ATP-binding</keyword>
<feature type="binding site" evidence="8">
    <location>
        <position position="154"/>
    </location>
    <ligand>
        <name>UDP-N-acetyl-alpha-D-muramoyl-L-alanyl-D-glutamate</name>
        <dbReference type="ChEBI" id="CHEBI:83900"/>
    </ligand>
</feature>
<evidence type="ECO:0000256" key="4">
    <source>
        <dbReference type="ARBA" id="ARBA00022960"/>
    </source>
</evidence>
<feature type="binding site" evidence="8">
    <location>
        <position position="183"/>
    </location>
    <ligand>
        <name>UDP-N-acetyl-alpha-D-muramoyl-L-alanyl-D-glutamate</name>
        <dbReference type="ChEBI" id="CHEBI:83900"/>
    </ligand>
</feature>
<keyword evidence="6 8" id="KW-0131">Cell cycle</keyword>
<dbReference type="SUPFAM" id="SSF63418">
    <property type="entry name" value="MurE/MurF N-terminal domain"/>
    <property type="match status" value="1"/>
</dbReference>
<dbReference type="InterPro" id="IPR036615">
    <property type="entry name" value="Mur_ligase_C_dom_sf"/>
</dbReference>
<feature type="binding site" evidence="8">
    <location>
        <position position="191"/>
    </location>
    <ligand>
        <name>UDP-N-acetyl-alpha-D-muramoyl-L-alanyl-D-glutamate</name>
        <dbReference type="ChEBI" id="CHEBI:83900"/>
    </ligand>
</feature>
<reference evidence="13" key="2">
    <citation type="journal article" date="2021" name="Data Brief">
        <title>Draft genome sequence data of the facultative, thermophilic, xylanolytic bacterium Paenibacillus sp. strain DA-C8.</title>
        <authorList>
            <person name="Chhe C."/>
            <person name="Uke A."/>
            <person name="Baramee S."/>
            <person name="Ungkulpasvich U."/>
            <person name="Tachaapaikoon C."/>
            <person name="Pason P."/>
            <person name="Waeonukul R."/>
            <person name="Ratanakhanokchai K."/>
            <person name="Kosugi A."/>
        </authorList>
    </citation>
    <scope>NUCLEOTIDE SEQUENCE</scope>
    <source>
        <strain evidence="13">DA-C8</strain>
    </source>
</reference>
<comment type="caution">
    <text evidence="13">The sequence shown here is derived from an EMBL/GenBank/DDBJ whole genome shotgun (WGS) entry which is preliminary data.</text>
</comment>
<dbReference type="Pfam" id="PF01225">
    <property type="entry name" value="Mur_ligase"/>
    <property type="match status" value="1"/>
</dbReference>
<feature type="modified residue" description="N6-carboxylysine" evidence="8">
    <location>
        <position position="223"/>
    </location>
</feature>
<comment type="PTM">
    <text evidence="8">Carboxylation is probably crucial for Mg(2+) binding and, consequently, for the gamma-phosphate positioning of ATP.</text>
</comment>
<proteinExistence type="inferred from homology"/>
<dbReference type="PANTHER" id="PTHR23135">
    <property type="entry name" value="MUR LIGASE FAMILY MEMBER"/>
    <property type="match status" value="1"/>
</dbReference>
<evidence type="ECO:0000259" key="10">
    <source>
        <dbReference type="Pfam" id="PF01225"/>
    </source>
</evidence>
<dbReference type="GO" id="GO:0071555">
    <property type="term" value="P:cell wall organization"/>
    <property type="evidence" value="ECO:0007669"/>
    <property type="project" value="UniProtKB-KW"/>
</dbReference>
<dbReference type="InterPro" id="IPR013221">
    <property type="entry name" value="Mur_ligase_cen"/>
</dbReference>
<keyword evidence="8" id="KW-0963">Cytoplasm</keyword>
<dbReference type="InterPro" id="IPR000713">
    <property type="entry name" value="Mur_ligase_N"/>
</dbReference>
<dbReference type="InterPro" id="IPR035911">
    <property type="entry name" value="MurE/MurF_N"/>
</dbReference>
<dbReference type="HAMAP" id="MF_00208">
    <property type="entry name" value="MurE"/>
    <property type="match status" value="1"/>
</dbReference>
<reference evidence="13" key="1">
    <citation type="submission" date="2020-08" db="EMBL/GenBank/DDBJ databases">
        <authorList>
            <person name="Uke A."/>
            <person name="Chhe C."/>
            <person name="Baramee S."/>
            <person name="Kosugi A."/>
        </authorList>
    </citation>
    <scope>NUCLEOTIDE SEQUENCE</scope>
    <source>
        <strain evidence="13">DA-C8</strain>
    </source>
</reference>
<keyword evidence="5 8" id="KW-0573">Peptidoglycan synthesis</keyword>
<keyword evidence="3 8" id="KW-0132">Cell division</keyword>
<dbReference type="GO" id="GO:0051301">
    <property type="term" value="P:cell division"/>
    <property type="evidence" value="ECO:0007669"/>
    <property type="project" value="UniProtKB-KW"/>
</dbReference>
<protein>
    <recommendedName>
        <fullName evidence="8">UDP-N-acetylmuramyl-tripeptide synthetase</fullName>
        <ecNumber evidence="8">6.3.2.-</ecNumber>
    </recommendedName>
    <alternativeName>
        <fullName evidence="8">UDP-MurNAc-tripeptide synthetase</fullName>
    </alternativeName>
</protein>
<dbReference type="EMBL" id="BMAQ01000008">
    <property type="protein sequence ID" value="GFR37883.1"/>
    <property type="molecule type" value="Genomic_DNA"/>
</dbReference>
<evidence type="ECO:0000256" key="5">
    <source>
        <dbReference type="ARBA" id="ARBA00022984"/>
    </source>
</evidence>
<keyword evidence="7 8" id="KW-0961">Cell wall biogenesis/degradation</keyword>
<evidence type="ECO:0000256" key="6">
    <source>
        <dbReference type="ARBA" id="ARBA00023306"/>
    </source>
</evidence>
<evidence type="ECO:0000256" key="8">
    <source>
        <dbReference type="HAMAP-Rule" id="MF_00208"/>
    </source>
</evidence>
<dbReference type="GO" id="GO:0000287">
    <property type="term" value="F:magnesium ion binding"/>
    <property type="evidence" value="ECO:0007669"/>
    <property type="project" value="UniProtKB-UniRule"/>
</dbReference>
<dbReference type="SUPFAM" id="SSF53244">
    <property type="entry name" value="MurD-like peptide ligases, peptide-binding domain"/>
    <property type="match status" value="1"/>
</dbReference>
<dbReference type="NCBIfam" id="NF001126">
    <property type="entry name" value="PRK00139.1-4"/>
    <property type="match status" value="1"/>
</dbReference>
<feature type="domain" description="Mur ligase C-terminal" evidence="11">
    <location>
        <begin position="339"/>
        <end position="469"/>
    </location>
</feature>
<dbReference type="NCBIfam" id="TIGR01085">
    <property type="entry name" value="murE"/>
    <property type="match status" value="1"/>
</dbReference>
<keyword evidence="8 13" id="KW-0436">Ligase</keyword>
<dbReference type="InterPro" id="IPR036565">
    <property type="entry name" value="Mur-like_cat_sf"/>
</dbReference>
<keyword evidence="8" id="KW-0460">Magnesium</keyword>
<comment type="pathway">
    <text evidence="1 8 9">Cell wall biogenesis; peptidoglycan biosynthesis.</text>
</comment>
<feature type="binding site" evidence="8">
    <location>
        <begin position="113"/>
        <end position="119"/>
    </location>
    <ligand>
        <name>ATP</name>
        <dbReference type="ChEBI" id="CHEBI:30616"/>
    </ligand>
</feature>
<comment type="caution">
    <text evidence="8">Lacks conserved residue(s) required for the propagation of feature annotation.</text>
</comment>
<dbReference type="GO" id="GO:0005524">
    <property type="term" value="F:ATP binding"/>
    <property type="evidence" value="ECO:0007669"/>
    <property type="project" value="UniProtKB-UniRule"/>
</dbReference>
<dbReference type="Gene3D" id="3.40.1190.10">
    <property type="entry name" value="Mur-like, catalytic domain"/>
    <property type="match status" value="1"/>
</dbReference>
<dbReference type="Gene3D" id="3.90.190.20">
    <property type="entry name" value="Mur ligase, C-terminal domain"/>
    <property type="match status" value="1"/>
</dbReference>
<evidence type="ECO:0000256" key="2">
    <source>
        <dbReference type="ARBA" id="ARBA00005898"/>
    </source>
</evidence>
<keyword evidence="8" id="KW-0547">Nucleotide-binding</keyword>
<dbReference type="GO" id="GO:0008360">
    <property type="term" value="P:regulation of cell shape"/>
    <property type="evidence" value="ECO:0007669"/>
    <property type="project" value="UniProtKB-KW"/>
</dbReference>
<evidence type="ECO:0000259" key="11">
    <source>
        <dbReference type="Pfam" id="PF02875"/>
    </source>
</evidence>
<dbReference type="InterPro" id="IPR005761">
    <property type="entry name" value="UDP-N-AcMur-Glu-dNH2Pim_ligase"/>
</dbReference>
<dbReference type="GO" id="GO:0005737">
    <property type="term" value="C:cytoplasm"/>
    <property type="evidence" value="ECO:0007669"/>
    <property type="project" value="UniProtKB-SubCell"/>
</dbReference>
<name>A0A916VFH4_9BACL</name>
<dbReference type="Pfam" id="PF08245">
    <property type="entry name" value="Mur_ligase_M"/>
    <property type="match status" value="1"/>
</dbReference>
<evidence type="ECO:0000256" key="3">
    <source>
        <dbReference type="ARBA" id="ARBA00022618"/>
    </source>
</evidence>
<sequence>MIGMQLSDLLQGLTYERIKGTLERTVSHIAYDSREVQAGSLFVAITGFTVDGHRYIPDAIRRGAEVILIEQPVAIADDVTVLQVQDTRYALARLAANFYNQPTDMLNLIGVTGTNGKTSITYFVKSIFEQAHRSVGVIGTIGTLIGGQLRKNKNPTTPEALELQQIFHEMADAGIMNCVMEVSSHALSLDRVACSRFRTAIFTNLTPDHLELHRSMDEYYAAKARLFKMAEDYNIVNIDDPYGRRLCEEAANFPANFPARLITYGIEQPADVYATEIELTADYTTYTAHTPADSFPVKVQLPGLIYVYNSLAAIACAYANGIDPGDIQQGIEAVQGIQGRMEVVYQTDDYKVVVDFAHTEDSLEKAITTLKPFTKGRLIVVFGVYAAPGELGLSKRRGMGKVAARLADLSVVTTDNPKEQDPKAIIADVAAAIEEEGGRYTAIVDRREAIRHAVEICRPGDVILIAGKGHERTQVIGKEEIPFHEAEIVREAFQELGKE</sequence>
<dbReference type="GO" id="GO:0016881">
    <property type="term" value="F:acid-amino acid ligase activity"/>
    <property type="evidence" value="ECO:0007669"/>
    <property type="project" value="UniProtKB-UniRule"/>
</dbReference>
<dbReference type="Pfam" id="PF02875">
    <property type="entry name" value="Mur_ligase_C"/>
    <property type="match status" value="1"/>
</dbReference>
<dbReference type="Gene3D" id="3.40.1390.10">
    <property type="entry name" value="MurE/MurF, N-terminal domain"/>
    <property type="match status" value="1"/>
</dbReference>
<keyword evidence="4 8" id="KW-0133">Cell shape</keyword>
<comment type="function">
    <text evidence="8">Catalyzes the addition of an amino acid to the nucleotide precursor UDP-N-acetylmuramoyl-L-alanyl-D-glutamate (UMAG) in the biosynthesis of bacterial cell-wall peptidoglycan.</text>
</comment>
<dbReference type="GO" id="GO:0009252">
    <property type="term" value="P:peptidoglycan biosynthetic process"/>
    <property type="evidence" value="ECO:0007669"/>
    <property type="project" value="UniProtKB-UniRule"/>
</dbReference>
<dbReference type="AlphaFoldDB" id="A0A916VFH4"/>
<comment type="cofactor">
    <cofactor evidence="8">
        <name>Mg(2+)</name>
        <dbReference type="ChEBI" id="CHEBI:18420"/>
    </cofactor>
</comment>
<comment type="similarity">
    <text evidence="2 8">Belongs to the MurCDEF family. MurE subfamily.</text>
</comment>